<dbReference type="InterPro" id="IPR001789">
    <property type="entry name" value="Sig_transdc_resp-reg_receiver"/>
</dbReference>
<dbReference type="RefSeq" id="WP_155148616.1">
    <property type="nucleotide sequence ID" value="NZ_JACOPQ010000009.1"/>
</dbReference>
<name>A0A8J6M8D8_9FIRM</name>
<reference evidence="6" key="1">
    <citation type="submission" date="2020-08" db="EMBL/GenBank/DDBJ databases">
        <title>Genome public.</title>
        <authorList>
            <person name="Liu C."/>
            <person name="Sun Q."/>
        </authorList>
    </citation>
    <scope>NUCLEOTIDE SEQUENCE</scope>
    <source>
        <strain evidence="6">NSJ-52</strain>
    </source>
</reference>
<sequence>MRIALCDDHRETLEGLRSLVAEYAAEHPDLPVETAAFSGGWELLEAVGGQGRFDLYLLDIIMPGLSGIELAERLGAMGPRPYVIFLTTSADYTLDAFSVRAQNYLLKPLERKSLFKALDTARSELAGPPDRPVTIFSAQGSAVVVPLSAIVYAESRNHTVSYHMKDGRVIKSRTVREPFARVVGALLESGCFLQPHQSFAVNMNEIFRLSSQSVDLSGGVRVPVARSRLAAVRAAYIAFLSRRGGAYA</sequence>
<dbReference type="Gene3D" id="3.40.50.2300">
    <property type="match status" value="1"/>
</dbReference>
<dbReference type="PROSITE" id="PS50930">
    <property type="entry name" value="HTH_LYTTR"/>
    <property type="match status" value="1"/>
</dbReference>
<dbReference type="EMBL" id="JACOPQ010000009">
    <property type="protein sequence ID" value="MBC5737777.1"/>
    <property type="molecule type" value="Genomic_DNA"/>
</dbReference>
<dbReference type="SMART" id="SM00850">
    <property type="entry name" value="LytTR"/>
    <property type="match status" value="1"/>
</dbReference>
<evidence type="ECO:0000313" key="7">
    <source>
        <dbReference type="Proteomes" id="UP000607645"/>
    </source>
</evidence>
<evidence type="ECO:0000256" key="1">
    <source>
        <dbReference type="ARBA" id="ARBA00018672"/>
    </source>
</evidence>
<organism evidence="6 7">
    <name type="scientific">Lawsonibacter faecis</name>
    <dbReference type="NCBI Taxonomy" id="2763052"/>
    <lineage>
        <taxon>Bacteria</taxon>
        <taxon>Bacillati</taxon>
        <taxon>Bacillota</taxon>
        <taxon>Clostridia</taxon>
        <taxon>Eubacteriales</taxon>
        <taxon>Oscillospiraceae</taxon>
        <taxon>Lawsonibacter</taxon>
    </lineage>
</organism>
<dbReference type="Pfam" id="PF00072">
    <property type="entry name" value="Response_reg"/>
    <property type="match status" value="1"/>
</dbReference>
<protein>
    <recommendedName>
        <fullName evidence="1">Stage 0 sporulation protein A homolog</fullName>
    </recommendedName>
</protein>
<dbReference type="InterPro" id="IPR011006">
    <property type="entry name" value="CheY-like_superfamily"/>
</dbReference>
<feature type="modified residue" description="4-aspartylphosphate" evidence="3">
    <location>
        <position position="59"/>
    </location>
</feature>
<dbReference type="PANTHER" id="PTHR37299:SF1">
    <property type="entry name" value="STAGE 0 SPORULATION PROTEIN A HOMOLOG"/>
    <property type="match status" value="1"/>
</dbReference>
<evidence type="ECO:0000259" key="5">
    <source>
        <dbReference type="PROSITE" id="PS50930"/>
    </source>
</evidence>
<gene>
    <name evidence="6" type="ORF">H8S62_12245</name>
</gene>
<dbReference type="GO" id="GO:0003677">
    <property type="term" value="F:DNA binding"/>
    <property type="evidence" value="ECO:0007669"/>
    <property type="project" value="InterPro"/>
</dbReference>
<dbReference type="SUPFAM" id="SSF52172">
    <property type="entry name" value="CheY-like"/>
    <property type="match status" value="1"/>
</dbReference>
<keyword evidence="7" id="KW-1185">Reference proteome</keyword>
<dbReference type="GO" id="GO:0000156">
    <property type="term" value="F:phosphorelay response regulator activity"/>
    <property type="evidence" value="ECO:0007669"/>
    <property type="project" value="InterPro"/>
</dbReference>
<dbReference type="Proteomes" id="UP000607645">
    <property type="component" value="Unassembled WGS sequence"/>
</dbReference>
<keyword evidence="3" id="KW-0597">Phosphoprotein</keyword>
<comment type="caution">
    <text evidence="6">The sequence shown here is derived from an EMBL/GenBank/DDBJ whole genome shotgun (WGS) entry which is preliminary data.</text>
</comment>
<accession>A0A8J6M8D8</accession>
<dbReference type="InterPro" id="IPR046947">
    <property type="entry name" value="LytR-like"/>
</dbReference>
<evidence type="ECO:0000256" key="3">
    <source>
        <dbReference type="PROSITE-ProRule" id="PRU00169"/>
    </source>
</evidence>
<feature type="domain" description="HTH LytTR-type" evidence="5">
    <location>
        <begin position="143"/>
        <end position="238"/>
    </location>
</feature>
<dbReference type="Pfam" id="PF04397">
    <property type="entry name" value="LytTR"/>
    <property type="match status" value="1"/>
</dbReference>
<evidence type="ECO:0000259" key="4">
    <source>
        <dbReference type="PROSITE" id="PS50110"/>
    </source>
</evidence>
<dbReference type="InterPro" id="IPR007492">
    <property type="entry name" value="LytTR_DNA-bd_dom"/>
</dbReference>
<dbReference type="Gene3D" id="2.40.50.1020">
    <property type="entry name" value="LytTr DNA-binding domain"/>
    <property type="match status" value="1"/>
</dbReference>
<evidence type="ECO:0000313" key="6">
    <source>
        <dbReference type="EMBL" id="MBC5737777.1"/>
    </source>
</evidence>
<proteinExistence type="predicted"/>
<dbReference type="PANTHER" id="PTHR37299">
    <property type="entry name" value="TRANSCRIPTIONAL REGULATOR-RELATED"/>
    <property type="match status" value="1"/>
</dbReference>
<dbReference type="SMART" id="SM00448">
    <property type="entry name" value="REC"/>
    <property type="match status" value="1"/>
</dbReference>
<comment type="function">
    <text evidence="2">May play the central regulatory role in sporulation. It may be an element of the effector pathway responsible for the activation of sporulation genes in response to nutritional stress. Spo0A may act in concert with spo0H (a sigma factor) to control the expression of some genes that are critical to the sporulation process.</text>
</comment>
<evidence type="ECO:0000256" key="2">
    <source>
        <dbReference type="ARBA" id="ARBA00024867"/>
    </source>
</evidence>
<dbReference type="AlphaFoldDB" id="A0A8J6M8D8"/>
<dbReference type="PROSITE" id="PS50110">
    <property type="entry name" value="RESPONSE_REGULATORY"/>
    <property type="match status" value="1"/>
</dbReference>
<feature type="domain" description="Response regulatory" evidence="4">
    <location>
        <begin position="2"/>
        <end position="122"/>
    </location>
</feature>